<organism evidence="4 5">
    <name type="scientific">Saccharothrix violaceirubra</name>
    <dbReference type="NCBI Taxonomy" id="413306"/>
    <lineage>
        <taxon>Bacteria</taxon>
        <taxon>Bacillati</taxon>
        <taxon>Actinomycetota</taxon>
        <taxon>Actinomycetes</taxon>
        <taxon>Pseudonocardiales</taxon>
        <taxon>Pseudonocardiaceae</taxon>
        <taxon>Saccharothrix</taxon>
    </lineage>
</organism>
<dbReference type="GO" id="GO:0005886">
    <property type="term" value="C:plasma membrane"/>
    <property type="evidence" value="ECO:0007669"/>
    <property type="project" value="TreeGrafter"/>
</dbReference>
<accession>A0A7W7T116</accession>
<reference evidence="4 5" key="1">
    <citation type="submission" date="2020-08" db="EMBL/GenBank/DDBJ databases">
        <title>Sequencing the genomes of 1000 actinobacteria strains.</title>
        <authorList>
            <person name="Klenk H.-P."/>
        </authorList>
    </citation>
    <scope>NUCLEOTIDE SEQUENCE [LARGE SCALE GENOMIC DNA]</scope>
    <source>
        <strain evidence="4 5">DSM 45084</strain>
    </source>
</reference>
<dbReference type="EMBL" id="JACHJS010000001">
    <property type="protein sequence ID" value="MBB4964585.1"/>
    <property type="molecule type" value="Genomic_DNA"/>
</dbReference>
<dbReference type="GO" id="GO:0006465">
    <property type="term" value="P:signal peptide processing"/>
    <property type="evidence" value="ECO:0007669"/>
    <property type="project" value="TreeGrafter"/>
</dbReference>
<dbReference type="RefSeq" id="WP_184667693.1">
    <property type="nucleotide sequence ID" value="NZ_BAABAI010000031.1"/>
</dbReference>
<keyword evidence="4" id="KW-0489">Methyltransferase</keyword>
<gene>
    <name evidence="4" type="ORF">F4559_001944</name>
</gene>
<proteinExistence type="inferred from homology"/>
<dbReference type="Proteomes" id="UP000542674">
    <property type="component" value="Unassembled WGS sequence"/>
</dbReference>
<evidence type="ECO:0000256" key="1">
    <source>
        <dbReference type="ARBA" id="ARBA00005801"/>
    </source>
</evidence>
<dbReference type="Gene3D" id="1.20.120.1220">
    <property type="match status" value="1"/>
</dbReference>
<dbReference type="InterPro" id="IPR050882">
    <property type="entry name" value="Prepilin_peptidase/N-MTase"/>
</dbReference>
<dbReference type="EC" id="3.4.23.43" evidence="4"/>
<name>A0A7W7T116_9PSEU</name>
<dbReference type="GO" id="GO:0032259">
    <property type="term" value="P:methylation"/>
    <property type="evidence" value="ECO:0007669"/>
    <property type="project" value="UniProtKB-KW"/>
</dbReference>
<comment type="caution">
    <text evidence="4">The sequence shown here is derived from an EMBL/GenBank/DDBJ whole genome shotgun (WGS) entry which is preliminary data.</text>
</comment>
<dbReference type="GO" id="GO:0004190">
    <property type="term" value="F:aspartic-type endopeptidase activity"/>
    <property type="evidence" value="ECO:0007669"/>
    <property type="project" value="UniProtKB-EC"/>
</dbReference>
<evidence type="ECO:0000259" key="3">
    <source>
        <dbReference type="Pfam" id="PF01478"/>
    </source>
</evidence>
<dbReference type="PANTHER" id="PTHR30487">
    <property type="entry name" value="TYPE 4 PREPILIN-LIKE PROTEINS LEADER PEPTIDE-PROCESSING ENZYME"/>
    <property type="match status" value="1"/>
</dbReference>
<keyword evidence="4" id="KW-0808">Transferase</keyword>
<dbReference type="PRINTS" id="PR00864">
    <property type="entry name" value="PREPILNPTASE"/>
</dbReference>
<dbReference type="InterPro" id="IPR014032">
    <property type="entry name" value="Peptidase_A24A_bac"/>
</dbReference>
<evidence type="ECO:0000313" key="5">
    <source>
        <dbReference type="Proteomes" id="UP000542674"/>
    </source>
</evidence>
<protein>
    <submittedName>
        <fullName evidence="4">Leader peptidase (Prepilin peptidase)/N-methyltransferase</fullName>
        <ecNumber evidence="4">2.1.1.-</ecNumber>
        <ecNumber evidence="4">3.4.23.43</ecNumber>
    </submittedName>
</protein>
<dbReference type="EC" id="2.1.1.-" evidence="4"/>
<feature type="domain" description="Prepilin type IV endopeptidase peptidase" evidence="3">
    <location>
        <begin position="35"/>
        <end position="136"/>
    </location>
</feature>
<sequence>MRSIPSWTVRALPAAVLPLLLCPLLPVDRVPILVVLVCFGVPLAVVDLRCRRLPDVLTLPAYPVVAAVVVATGADVVRAAACALLCFGANLIVHRRHPDSLGGGDVKLSGWLGAALGTVGWQALPVAAALSSLVTLSLRLSPTQRGPTVAHGPGLVAGAWLAVAFVP</sequence>
<evidence type="ECO:0000256" key="2">
    <source>
        <dbReference type="RuleBase" id="RU003793"/>
    </source>
</evidence>
<dbReference type="GO" id="GO:0008168">
    <property type="term" value="F:methyltransferase activity"/>
    <property type="evidence" value="ECO:0007669"/>
    <property type="project" value="UniProtKB-KW"/>
</dbReference>
<dbReference type="Pfam" id="PF01478">
    <property type="entry name" value="Peptidase_A24"/>
    <property type="match status" value="1"/>
</dbReference>
<dbReference type="PANTHER" id="PTHR30487:SF0">
    <property type="entry name" value="PREPILIN LEADER PEPTIDASE_N-METHYLTRANSFERASE-RELATED"/>
    <property type="match status" value="1"/>
</dbReference>
<dbReference type="InterPro" id="IPR000045">
    <property type="entry name" value="Prepilin_IV_endopep_pep"/>
</dbReference>
<keyword evidence="5" id="KW-1185">Reference proteome</keyword>
<evidence type="ECO:0000313" key="4">
    <source>
        <dbReference type="EMBL" id="MBB4964585.1"/>
    </source>
</evidence>
<comment type="similarity">
    <text evidence="1 2">Belongs to the peptidase A24 family.</text>
</comment>
<dbReference type="AlphaFoldDB" id="A0A7W7T116"/>
<keyword evidence="4" id="KW-0378">Hydrolase</keyword>